<dbReference type="InterPro" id="IPR036621">
    <property type="entry name" value="Anticodon-bd_dom_sf"/>
</dbReference>
<comment type="subcellular location">
    <subcellularLocation>
        <location evidence="1 11">Cytoplasm</location>
    </subcellularLocation>
</comment>
<dbReference type="GO" id="GO:0005524">
    <property type="term" value="F:ATP binding"/>
    <property type="evidence" value="ECO:0007669"/>
    <property type="project" value="UniProtKB-UniRule"/>
</dbReference>
<dbReference type="GO" id="GO:0006427">
    <property type="term" value="P:histidyl-tRNA aminoacylation"/>
    <property type="evidence" value="ECO:0007669"/>
    <property type="project" value="UniProtKB-UniRule"/>
</dbReference>
<dbReference type="InterPro" id="IPR045864">
    <property type="entry name" value="aa-tRNA-synth_II/BPL/LPL"/>
</dbReference>
<dbReference type="Gene3D" id="3.30.930.10">
    <property type="entry name" value="Bira Bifunctional Protein, Domain 2"/>
    <property type="match status" value="1"/>
</dbReference>
<feature type="binding site" evidence="12">
    <location>
        <position position="113"/>
    </location>
    <ligand>
        <name>L-histidine</name>
        <dbReference type="ChEBI" id="CHEBI:57595"/>
    </ligand>
</feature>
<dbReference type="PROSITE" id="PS50862">
    <property type="entry name" value="AA_TRNA_LIGASE_II"/>
    <property type="match status" value="1"/>
</dbReference>
<comment type="catalytic activity">
    <reaction evidence="10 11">
        <text>tRNA(His) + L-histidine + ATP = L-histidyl-tRNA(His) + AMP + diphosphate + H(+)</text>
        <dbReference type="Rhea" id="RHEA:17313"/>
        <dbReference type="Rhea" id="RHEA-COMP:9665"/>
        <dbReference type="Rhea" id="RHEA-COMP:9689"/>
        <dbReference type="ChEBI" id="CHEBI:15378"/>
        <dbReference type="ChEBI" id="CHEBI:30616"/>
        <dbReference type="ChEBI" id="CHEBI:33019"/>
        <dbReference type="ChEBI" id="CHEBI:57595"/>
        <dbReference type="ChEBI" id="CHEBI:78442"/>
        <dbReference type="ChEBI" id="CHEBI:78527"/>
        <dbReference type="ChEBI" id="CHEBI:456215"/>
        <dbReference type="EC" id="6.1.1.21"/>
    </reaction>
</comment>
<protein>
    <recommendedName>
        <fullName evidence="11">Histidine--tRNA ligase</fullName>
        <ecNumber evidence="11">6.1.1.21</ecNumber>
    </recommendedName>
    <alternativeName>
        <fullName evidence="11">Histidyl-tRNA synthetase</fullName>
        <shortName evidence="11">HisRS</shortName>
    </alternativeName>
</protein>
<keyword evidence="5 11" id="KW-0436">Ligase</keyword>
<dbReference type="PANTHER" id="PTHR43707">
    <property type="entry name" value="HISTIDYL-TRNA SYNTHETASE"/>
    <property type="match status" value="1"/>
</dbReference>
<dbReference type="SUPFAM" id="SSF55681">
    <property type="entry name" value="Class II aaRS and biotin synthetases"/>
    <property type="match status" value="1"/>
</dbReference>
<dbReference type="GO" id="GO:0140096">
    <property type="term" value="F:catalytic activity, acting on a protein"/>
    <property type="evidence" value="ECO:0007669"/>
    <property type="project" value="UniProtKB-ARBA"/>
</dbReference>
<keyword evidence="9 11" id="KW-0030">Aminoacyl-tRNA synthetase</keyword>
<evidence type="ECO:0000313" key="15">
    <source>
        <dbReference type="Proteomes" id="UP000252100"/>
    </source>
</evidence>
<dbReference type="KEGG" id="rue:DT065_18465"/>
<evidence type="ECO:0000259" key="13">
    <source>
        <dbReference type="PROSITE" id="PS50862"/>
    </source>
</evidence>
<dbReference type="CDD" id="cd00773">
    <property type="entry name" value="HisRS-like_core"/>
    <property type="match status" value="1"/>
</dbReference>
<dbReference type="AlphaFoldDB" id="A0A345C3H9"/>
<accession>A0A345C3H9</accession>
<feature type="binding site" evidence="12">
    <location>
        <begin position="262"/>
        <end position="263"/>
    </location>
    <ligand>
        <name>L-histidine</name>
        <dbReference type="ChEBI" id="CHEBI:57595"/>
    </ligand>
</feature>
<keyword evidence="8 11" id="KW-0648">Protein biosynthesis</keyword>
<dbReference type="GO" id="GO:0004821">
    <property type="term" value="F:histidine-tRNA ligase activity"/>
    <property type="evidence" value="ECO:0007669"/>
    <property type="project" value="UniProtKB-UniRule"/>
</dbReference>
<dbReference type="CDD" id="cd00859">
    <property type="entry name" value="HisRS_anticodon"/>
    <property type="match status" value="1"/>
</dbReference>
<dbReference type="InterPro" id="IPR041715">
    <property type="entry name" value="HisRS-like_core"/>
</dbReference>
<dbReference type="HAMAP" id="MF_00127">
    <property type="entry name" value="His_tRNA_synth"/>
    <property type="match status" value="1"/>
</dbReference>
<dbReference type="PANTHER" id="PTHR43707:SF1">
    <property type="entry name" value="HISTIDINE--TRNA LIGASE, MITOCHONDRIAL-RELATED"/>
    <property type="match status" value="1"/>
</dbReference>
<dbReference type="NCBIfam" id="TIGR00442">
    <property type="entry name" value="hisS"/>
    <property type="match status" value="1"/>
</dbReference>
<keyword evidence="6 11" id="KW-0547">Nucleotide-binding</keyword>
<evidence type="ECO:0000256" key="4">
    <source>
        <dbReference type="ARBA" id="ARBA00022490"/>
    </source>
</evidence>
<dbReference type="Proteomes" id="UP000252100">
    <property type="component" value="Chromosome"/>
</dbReference>
<comment type="similarity">
    <text evidence="2 11">Belongs to the class-II aminoacyl-tRNA synthetase family.</text>
</comment>
<evidence type="ECO:0000256" key="6">
    <source>
        <dbReference type="ARBA" id="ARBA00022741"/>
    </source>
</evidence>
<dbReference type="EC" id="6.1.1.21" evidence="11"/>
<evidence type="ECO:0000256" key="8">
    <source>
        <dbReference type="ARBA" id="ARBA00022917"/>
    </source>
</evidence>
<dbReference type="InterPro" id="IPR015807">
    <property type="entry name" value="His-tRNA-ligase"/>
</dbReference>
<evidence type="ECO:0000256" key="11">
    <source>
        <dbReference type="HAMAP-Rule" id="MF_00127"/>
    </source>
</evidence>
<evidence type="ECO:0000256" key="10">
    <source>
        <dbReference type="ARBA" id="ARBA00047639"/>
    </source>
</evidence>
<keyword evidence="15" id="KW-1185">Reference proteome</keyword>
<dbReference type="OrthoDB" id="9800814at2"/>
<dbReference type="Pfam" id="PF13393">
    <property type="entry name" value="tRNA-synt_His"/>
    <property type="match status" value="1"/>
</dbReference>
<evidence type="ECO:0000256" key="3">
    <source>
        <dbReference type="ARBA" id="ARBA00011738"/>
    </source>
</evidence>
<gene>
    <name evidence="11" type="primary">hisS</name>
    <name evidence="14" type="ORF">DT065_18465</name>
</gene>
<keyword evidence="7 11" id="KW-0067">ATP-binding</keyword>
<proteinExistence type="inferred from homology"/>
<evidence type="ECO:0000256" key="7">
    <source>
        <dbReference type="ARBA" id="ARBA00022840"/>
    </source>
</evidence>
<feature type="binding site" evidence="12">
    <location>
        <position position="131"/>
    </location>
    <ligand>
        <name>L-histidine</name>
        <dbReference type="ChEBI" id="CHEBI:57595"/>
    </ligand>
</feature>
<feature type="domain" description="Aminoacyl-transfer RNA synthetases class-II family profile" evidence="13">
    <location>
        <begin position="1"/>
        <end position="317"/>
    </location>
</feature>
<dbReference type="Gene3D" id="3.40.50.800">
    <property type="entry name" value="Anticodon-binding domain"/>
    <property type="match status" value="1"/>
</dbReference>
<dbReference type="InterPro" id="IPR006195">
    <property type="entry name" value="aa-tRNA-synth_II"/>
</dbReference>
<dbReference type="PIRSF" id="PIRSF001549">
    <property type="entry name" value="His-tRNA_synth"/>
    <property type="match status" value="1"/>
</dbReference>
<feature type="binding site" evidence="12">
    <location>
        <begin position="81"/>
        <end position="83"/>
    </location>
    <ligand>
        <name>L-histidine</name>
        <dbReference type="ChEBI" id="CHEBI:57595"/>
    </ligand>
</feature>
<sequence>MSINIQRGTQDVLPDQSAQWQYVTEIAKDISRKYNYKEIRTPIFEATELFQRGVGNSTDIVQKEMYTFQDRSGRLITLRPEGTAPVVRSYVENKLHGGPQQPLKLYYYGPMFRYERPESGRMREFYQFGVEAIGSDDPAIDAEVIAMAMDFYQACGLDNLKLVINSLGDKESRASHKRALIDHFSPRIGEFCEDCQARLEQNPLRILDCKLDREHPLQETAPAILDYLNEESKRYFETVQRLLRDMDIPFVIDANLVRGLDYYTNTSFEIMLEEPEFGAITTLTGGGRYEGLIEELGGPPVSGIGFGLSIERLLMALNARDALPNVENKLDVYLVTVGDLAAEKGAGILRELRREGLSADKDYLSKKVKAQFKAANRLQAALTAIIGEEELAAGMVKLRDMSTGEEENIPIKWLAGHIKQLQKMP</sequence>
<dbReference type="FunFam" id="3.30.930.10:FF:000005">
    <property type="entry name" value="Histidine--tRNA ligase"/>
    <property type="match status" value="1"/>
</dbReference>
<evidence type="ECO:0000313" key="14">
    <source>
        <dbReference type="EMBL" id="AXF57760.1"/>
    </source>
</evidence>
<dbReference type="InterPro" id="IPR004516">
    <property type="entry name" value="HisRS/HisZ"/>
</dbReference>
<keyword evidence="4 11" id="KW-0963">Cytoplasm</keyword>
<evidence type="ECO:0000256" key="5">
    <source>
        <dbReference type="ARBA" id="ARBA00022598"/>
    </source>
</evidence>
<evidence type="ECO:0000256" key="1">
    <source>
        <dbReference type="ARBA" id="ARBA00004496"/>
    </source>
</evidence>
<dbReference type="Pfam" id="PF03129">
    <property type="entry name" value="HGTP_anticodon"/>
    <property type="match status" value="1"/>
</dbReference>
<evidence type="ECO:0000256" key="9">
    <source>
        <dbReference type="ARBA" id="ARBA00023146"/>
    </source>
</evidence>
<dbReference type="RefSeq" id="WP_114375886.1">
    <property type="nucleotide sequence ID" value="NZ_CP031092.1"/>
</dbReference>
<dbReference type="GO" id="GO:0005737">
    <property type="term" value="C:cytoplasm"/>
    <property type="evidence" value="ECO:0007669"/>
    <property type="project" value="UniProtKB-SubCell"/>
</dbReference>
<evidence type="ECO:0000256" key="12">
    <source>
        <dbReference type="PIRSR" id="PIRSR001549-1"/>
    </source>
</evidence>
<evidence type="ECO:0000256" key="2">
    <source>
        <dbReference type="ARBA" id="ARBA00008226"/>
    </source>
</evidence>
<comment type="subunit">
    <text evidence="3 11">Homodimer.</text>
</comment>
<dbReference type="EMBL" id="CP031092">
    <property type="protein sequence ID" value="AXF57760.1"/>
    <property type="molecule type" value="Genomic_DNA"/>
</dbReference>
<dbReference type="SUPFAM" id="SSF52954">
    <property type="entry name" value="Class II aaRS ABD-related"/>
    <property type="match status" value="1"/>
</dbReference>
<feature type="binding site" evidence="12">
    <location>
        <position position="258"/>
    </location>
    <ligand>
        <name>L-histidine</name>
        <dbReference type="ChEBI" id="CHEBI:57595"/>
    </ligand>
</feature>
<dbReference type="InterPro" id="IPR004154">
    <property type="entry name" value="Anticodon-bd"/>
</dbReference>
<name>A0A345C3H9_9BACI</name>
<dbReference type="GO" id="GO:0016740">
    <property type="term" value="F:transferase activity"/>
    <property type="evidence" value="ECO:0007669"/>
    <property type="project" value="UniProtKB-ARBA"/>
</dbReference>
<organism evidence="14 15">
    <name type="scientific">Salicibibacter kimchii</name>
    <dbReference type="NCBI Taxonomy" id="2099786"/>
    <lineage>
        <taxon>Bacteria</taxon>
        <taxon>Bacillati</taxon>
        <taxon>Bacillota</taxon>
        <taxon>Bacilli</taxon>
        <taxon>Bacillales</taxon>
        <taxon>Bacillaceae</taxon>
        <taxon>Salicibibacter</taxon>
    </lineage>
</organism>
<reference evidence="14 15" key="1">
    <citation type="journal article" date="2018" name="J. Microbiol.">
        <title>Salicibibacter kimchii gen. nov., sp. nov., a moderately halophilic and alkalitolerant bacterium in the family Bacillaceae, isolated from kimchi.</title>
        <authorList>
            <person name="Jang J.Y."/>
            <person name="Oh Y.J."/>
            <person name="Lim S.K."/>
            <person name="Park H.K."/>
            <person name="Lee C."/>
            <person name="Kim J.Y."/>
            <person name="Lee M.A."/>
            <person name="Choi H.J."/>
        </authorList>
    </citation>
    <scope>NUCLEOTIDE SEQUENCE [LARGE SCALE GENOMIC DNA]</scope>
    <source>
        <strain evidence="14 15">NKC1-1</strain>
    </source>
</reference>
<dbReference type="InterPro" id="IPR033656">
    <property type="entry name" value="HisRS_anticodon"/>
</dbReference>
<feature type="binding site" evidence="12">
    <location>
        <position position="127"/>
    </location>
    <ligand>
        <name>L-histidine</name>
        <dbReference type="ChEBI" id="CHEBI:57595"/>
    </ligand>
</feature>